<dbReference type="InterPro" id="IPR038273">
    <property type="entry name" value="Ndc80_sf"/>
</dbReference>
<evidence type="ECO:0000256" key="10">
    <source>
        <dbReference type="RuleBase" id="RU368072"/>
    </source>
</evidence>
<dbReference type="Gene3D" id="1.10.418.30">
    <property type="entry name" value="Ncd80 complex, Ncd80 subunit"/>
    <property type="match status" value="1"/>
</dbReference>
<keyword evidence="3 10" id="KW-0132">Cell division</keyword>
<evidence type="ECO:0000256" key="6">
    <source>
        <dbReference type="ARBA" id="ARBA00023054"/>
    </source>
</evidence>
<reference evidence="13" key="1">
    <citation type="submission" date="2020-06" db="EMBL/GenBank/DDBJ databases">
        <title>WGS assembly of Ceratodon purpureus strain R40.</title>
        <authorList>
            <person name="Carey S.B."/>
            <person name="Jenkins J."/>
            <person name="Shu S."/>
            <person name="Lovell J.T."/>
            <person name="Sreedasyam A."/>
            <person name="Maumus F."/>
            <person name="Tiley G.P."/>
            <person name="Fernandez-Pozo N."/>
            <person name="Barry K."/>
            <person name="Chen C."/>
            <person name="Wang M."/>
            <person name="Lipzen A."/>
            <person name="Daum C."/>
            <person name="Saski C.A."/>
            <person name="Payton A.C."/>
            <person name="Mcbreen J.C."/>
            <person name="Conrad R.E."/>
            <person name="Kollar L.M."/>
            <person name="Olsson S."/>
            <person name="Huttunen S."/>
            <person name="Landis J.B."/>
            <person name="Wickett N.J."/>
            <person name="Johnson M.G."/>
            <person name="Rensing S.A."/>
            <person name="Grimwood J."/>
            <person name="Schmutz J."/>
            <person name="Mcdaniel S.F."/>
        </authorList>
    </citation>
    <scope>NUCLEOTIDE SEQUENCE</scope>
    <source>
        <strain evidence="13">R40</strain>
    </source>
</reference>
<comment type="subunit">
    <text evidence="10">Component of the NDC80 complex.</text>
</comment>
<comment type="caution">
    <text evidence="13">The sequence shown here is derived from an EMBL/GenBank/DDBJ whole genome shotgun (WGS) entry which is preliminary data.</text>
</comment>
<dbReference type="GO" id="GO:0005634">
    <property type="term" value="C:nucleus"/>
    <property type="evidence" value="ECO:0007669"/>
    <property type="project" value="UniProtKB-SubCell"/>
</dbReference>
<comment type="function">
    <text evidence="10">Acts as a component of the essential kinetochore-associated NDC80 complex, which is required for chromosome segregation and spindle checkpoint activity.</text>
</comment>
<dbReference type="AlphaFoldDB" id="A0A8T0GVW5"/>
<dbReference type="PANTHER" id="PTHR10643">
    <property type="entry name" value="KINETOCHORE PROTEIN NDC80"/>
    <property type="match status" value="1"/>
</dbReference>
<dbReference type="Pfam" id="PF03801">
    <property type="entry name" value="Ndc80_HEC"/>
    <property type="match status" value="1"/>
</dbReference>
<dbReference type="InterPro" id="IPR005550">
    <property type="entry name" value="Kinetochore_Ndc80"/>
</dbReference>
<evidence type="ECO:0000256" key="8">
    <source>
        <dbReference type="ARBA" id="ARBA00023306"/>
    </source>
</evidence>
<dbReference type="PANTHER" id="PTHR10643:SF2">
    <property type="entry name" value="KINETOCHORE PROTEIN NDC80 HOMOLOG"/>
    <property type="match status" value="1"/>
</dbReference>
<keyword evidence="7 10" id="KW-0539">Nucleus</keyword>
<keyword evidence="4 10" id="KW-0498">Mitosis</keyword>
<feature type="coiled-coil region" evidence="11">
    <location>
        <begin position="280"/>
        <end position="328"/>
    </location>
</feature>
<evidence type="ECO:0000256" key="11">
    <source>
        <dbReference type="SAM" id="Coils"/>
    </source>
</evidence>
<sequence>MSRRVSAVAPARVLGKPARLSNVGPAYVPPGVPNGAKPGLMLQRRASFHGGKIAQPRTDPRPINDRSFQQECIRTLTGYLTTHGYNVAISTKLLVSPASKDILNIVQFLFQKVDPNMKLGKAEEDVPVVFKRLGYPYQISKSALYAAGSPHTWPGLLAALDWLVDGLLLQEAAEAAETFDDAGPRSAFENLNQSYQAFMTGDDDECERLDSVLRQQFEDYNAELMEKLAKVQGKVTEAEEQLHRLSTEASPLVSLEAKKTDLLSDKEKFIQINSSLQWHKQAAEKKLDERREDLVAKKAERKAMQADIEELRRRIAAQEINLAEVERMQKEENLLEVNIQPIASKEQQLRKAAWEHELGSTNKAKDLEILCAEYNEHCQRLRPNLAEGQPLSGVQLQITLQPEKTAPLEILGSSVPGGLKAALLDVMERCKRHTEQELKLTMACKQEVYAREATRQEKLDLMSQGVATIRKVEALYKASKEKWDDQVAAVVNEREELEAKVAAKEAAARRTDADADELVKHWGQKYEAESASCAKQLAAARAEWLEVVDHILSAKEHMRELLRNLKTKTHADADRVKDDLSELLSSVLAVHI</sequence>
<evidence type="ECO:0000256" key="2">
    <source>
        <dbReference type="ARBA" id="ARBA00022454"/>
    </source>
</evidence>
<protein>
    <recommendedName>
        <fullName evidence="10">Kinetochore protein NDC80</fullName>
    </recommendedName>
</protein>
<organism evidence="13 14">
    <name type="scientific">Ceratodon purpureus</name>
    <name type="common">Fire moss</name>
    <name type="synonym">Dicranum purpureum</name>
    <dbReference type="NCBI Taxonomy" id="3225"/>
    <lineage>
        <taxon>Eukaryota</taxon>
        <taxon>Viridiplantae</taxon>
        <taxon>Streptophyta</taxon>
        <taxon>Embryophyta</taxon>
        <taxon>Bryophyta</taxon>
        <taxon>Bryophytina</taxon>
        <taxon>Bryopsida</taxon>
        <taxon>Dicranidae</taxon>
        <taxon>Pseudoditrichales</taxon>
        <taxon>Ditrichaceae</taxon>
        <taxon>Ceratodon</taxon>
    </lineage>
</organism>
<comment type="subcellular location">
    <subcellularLocation>
        <location evidence="10">Chromosome</location>
        <location evidence="10">Centromere</location>
        <location evidence="10">Kinetochore</location>
    </subcellularLocation>
    <subcellularLocation>
        <location evidence="10">Nucleus</location>
    </subcellularLocation>
</comment>
<evidence type="ECO:0000313" key="14">
    <source>
        <dbReference type="Proteomes" id="UP000822688"/>
    </source>
</evidence>
<dbReference type="GO" id="GO:0051315">
    <property type="term" value="P:attachment of mitotic spindle microtubules to kinetochore"/>
    <property type="evidence" value="ECO:0007669"/>
    <property type="project" value="UniProtKB-UniRule"/>
</dbReference>
<proteinExistence type="inferred from homology"/>
<keyword evidence="6 11" id="KW-0175">Coiled coil</keyword>
<dbReference type="GO" id="GO:0051301">
    <property type="term" value="P:cell division"/>
    <property type="evidence" value="ECO:0007669"/>
    <property type="project" value="UniProtKB-UniRule"/>
</dbReference>
<keyword evidence="9 10" id="KW-0137">Centromere</keyword>
<feature type="coiled-coil region" evidence="11">
    <location>
        <begin position="221"/>
        <end position="248"/>
    </location>
</feature>
<evidence type="ECO:0000256" key="5">
    <source>
        <dbReference type="ARBA" id="ARBA00022838"/>
    </source>
</evidence>
<dbReference type="InterPro" id="IPR055260">
    <property type="entry name" value="Ndc80_CH"/>
</dbReference>
<gene>
    <name evidence="13" type="ORF">KC19_9G034300</name>
</gene>
<keyword evidence="2 10" id="KW-0158">Chromosome</keyword>
<name>A0A8T0GVW5_CERPU</name>
<dbReference type="EMBL" id="CM026430">
    <property type="protein sequence ID" value="KAG0561062.1"/>
    <property type="molecule type" value="Genomic_DNA"/>
</dbReference>
<evidence type="ECO:0000259" key="12">
    <source>
        <dbReference type="Pfam" id="PF03801"/>
    </source>
</evidence>
<evidence type="ECO:0000256" key="7">
    <source>
        <dbReference type="ARBA" id="ARBA00023242"/>
    </source>
</evidence>
<evidence type="ECO:0000256" key="3">
    <source>
        <dbReference type="ARBA" id="ARBA00022618"/>
    </source>
</evidence>
<keyword evidence="14" id="KW-1185">Reference proteome</keyword>
<comment type="similarity">
    <text evidence="1 10">Belongs to the NDC80/HEC1 family.</text>
</comment>
<dbReference type="Proteomes" id="UP000822688">
    <property type="component" value="Chromosome 9"/>
</dbReference>
<feature type="domain" description="Kinetochore protein Ndc80 CH" evidence="12">
    <location>
        <begin position="52"/>
        <end position="166"/>
    </location>
</feature>
<dbReference type="GO" id="GO:0031262">
    <property type="term" value="C:Ndc80 complex"/>
    <property type="evidence" value="ECO:0007669"/>
    <property type="project" value="UniProtKB-UniRule"/>
</dbReference>
<evidence type="ECO:0000256" key="1">
    <source>
        <dbReference type="ARBA" id="ARBA00007050"/>
    </source>
</evidence>
<evidence type="ECO:0000256" key="4">
    <source>
        <dbReference type="ARBA" id="ARBA00022776"/>
    </source>
</evidence>
<accession>A0A8T0GVW5</accession>
<feature type="coiled-coil region" evidence="11">
    <location>
        <begin position="480"/>
        <end position="514"/>
    </location>
</feature>
<keyword evidence="8 10" id="KW-0131">Cell cycle</keyword>
<evidence type="ECO:0000256" key="9">
    <source>
        <dbReference type="ARBA" id="ARBA00023328"/>
    </source>
</evidence>
<keyword evidence="5 10" id="KW-0995">Kinetochore</keyword>
<evidence type="ECO:0000313" key="13">
    <source>
        <dbReference type="EMBL" id="KAG0561062.1"/>
    </source>
</evidence>